<accession>A0A1V9ZTY6</accession>
<dbReference type="GO" id="GO:0034063">
    <property type="term" value="P:stress granule assembly"/>
    <property type="evidence" value="ECO:0007669"/>
    <property type="project" value="TreeGrafter"/>
</dbReference>
<feature type="region of interest" description="Disordered" evidence="2">
    <location>
        <begin position="534"/>
        <end position="554"/>
    </location>
</feature>
<feature type="compositionally biased region" description="Basic and acidic residues" evidence="2">
    <location>
        <begin position="534"/>
        <end position="547"/>
    </location>
</feature>
<feature type="compositionally biased region" description="Basic and acidic residues" evidence="2">
    <location>
        <begin position="577"/>
        <end position="587"/>
    </location>
</feature>
<dbReference type="PROSITE" id="PS50297">
    <property type="entry name" value="ANK_REP_REGION"/>
    <property type="match status" value="1"/>
</dbReference>
<organism evidence="4 5">
    <name type="scientific">Achlya hypogyna</name>
    <name type="common">Oomycete</name>
    <name type="synonym">Protoachlya hypogyna</name>
    <dbReference type="NCBI Taxonomy" id="1202772"/>
    <lineage>
        <taxon>Eukaryota</taxon>
        <taxon>Sar</taxon>
        <taxon>Stramenopiles</taxon>
        <taxon>Oomycota</taxon>
        <taxon>Saprolegniomycetes</taxon>
        <taxon>Saprolegniales</taxon>
        <taxon>Achlyaceae</taxon>
        <taxon>Achlya</taxon>
    </lineage>
</organism>
<reference evidence="4 5" key="1">
    <citation type="journal article" date="2014" name="Genome Biol. Evol.">
        <title>The secreted proteins of Achlya hypogyna and Thraustotheca clavata identify the ancestral oomycete secretome and reveal gene acquisitions by horizontal gene transfer.</title>
        <authorList>
            <person name="Misner I."/>
            <person name="Blouin N."/>
            <person name="Leonard G."/>
            <person name="Richards T.A."/>
            <person name="Lane C.E."/>
        </authorList>
    </citation>
    <scope>NUCLEOTIDE SEQUENCE [LARGE SCALE GENOMIC DNA]</scope>
    <source>
        <strain evidence="4 5">ATCC 48635</strain>
    </source>
</reference>
<keyword evidence="5" id="KW-1185">Reference proteome</keyword>
<dbReference type="STRING" id="1202772.A0A1V9ZTY6"/>
<feature type="region of interest" description="Disordered" evidence="2">
    <location>
        <begin position="1"/>
        <end position="57"/>
    </location>
</feature>
<dbReference type="Pfam" id="PF12796">
    <property type="entry name" value="Ank_2"/>
    <property type="match status" value="1"/>
</dbReference>
<keyword evidence="1" id="KW-0040">ANK repeat</keyword>
<dbReference type="InterPro" id="IPR045117">
    <property type="entry name" value="ATXN2-like"/>
</dbReference>
<dbReference type="PANTHER" id="PTHR12854:SF7">
    <property type="entry name" value="ATAXIN-2 HOMOLOG"/>
    <property type="match status" value="1"/>
</dbReference>
<evidence type="ECO:0000256" key="1">
    <source>
        <dbReference type="PROSITE-ProRule" id="PRU00023"/>
    </source>
</evidence>
<dbReference type="Pfam" id="PF06741">
    <property type="entry name" value="LsmAD"/>
    <property type="match status" value="1"/>
</dbReference>
<dbReference type="GO" id="GO:0003729">
    <property type="term" value="F:mRNA binding"/>
    <property type="evidence" value="ECO:0007669"/>
    <property type="project" value="TreeGrafter"/>
</dbReference>
<dbReference type="PANTHER" id="PTHR12854">
    <property type="entry name" value="ATAXIN 2-RELATED"/>
    <property type="match status" value="1"/>
</dbReference>
<protein>
    <recommendedName>
        <fullName evidence="3">LsmAD domain-containing protein</fullName>
    </recommendedName>
</protein>
<dbReference type="SMART" id="SM00248">
    <property type="entry name" value="ANK"/>
    <property type="match status" value="2"/>
</dbReference>
<dbReference type="Pfam" id="PF13424">
    <property type="entry name" value="TPR_12"/>
    <property type="match status" value="1"/>
</dbReference>
<dbReference type="InterPro" id="IPR002110">
    <property type="entry name" value="Ankyrin_rpt"/>
</dbReference>
<dbReference type="PROSITE" id="PS50088">
    <property type="entry name" value="ANK_REPEAT"/>
    <property type="match status" value="1"/>
</dbReference>
<dbReference type="SMART" id="SM01272">
    <property type="entry name" value="LsmAD"/>
    <property type="match status" value="1"/>
</dbReference>
<dbReference type="InterPro" id="IPR036770">
    <property type="entry name" value="Ankyrin_rpt-contain_sf"/>
</dbReference>
<evidence type="ECO:0000313" key="5">
    <source>
        <dbReference type="Proteomes" id="UP000243579"/>
    </source>
</evidence>
<dbReference type="Gene3D" id="1.25.40.20">
    <property type="entry name" value="Ankyrin repeat-containing domain"/>
    <property type="match status" value="1"/>
</dbReference>
<evidence type="ECO:0000259" key="3">
    <source>
        <dbReference type="SMART" id="SM01272"/>
    </source>
</evidence>
<comment type="caution">
    <text evidence="4">The sequence shown here is derived from an EMBL/GenBank/DDBJ whole genome shotgun (WGS) entry which is preliminary data.</text>
</comment>
<dbReference type="Gene3D" id="1.25.40.10">
    <property type="entry name" value="Tetratricopeptide repeat domain"/>
    <property type="match status" value="1"/>
</dbReference>
<feature type="region of interest" description="Disordered" evidence="2">
    <location>
        <begin position="575"/>
        <end position="594"/>
    </location>
</feature>
<dbReference type="EMBL" id="JNBR01000007">
    <property type="protein sequence ID" value="OQS01454.1"/>
    <property type="molecule type" value="Genomic_DNA"/>
</dbReference>
<dbReference type="GO" id="GO:0010494">
    <property type="term" value="C:cytoplasmic stress granule"/>
    <property type="evidence" value="ECO:0007669"/>
    <property type="project" value="TreeGrafter"/>
</dbReference>
<name>A0A1V9ZTY6_ACHHY</name>
<sequence>MVKSPRPQVAEDSDSGSEDEFLRLASASARRKAGLPVRTSSPRGDRQTQTEKSTNALRQAARKATFIVSGQNAANRRLQATMDALEAKTKSLTVGTPAPGKTIFEAKAASGEIPLSAIAMQSAPSDVQEMYKVGYAYMESEQWKEAAAEWEKIVILPEPSLDWFLPLLAQLAFVYKKLGYLRQAIKCYERIRTAIRTADGGHLDFLADTLHQLSAIYHELGDMARAMACTDEASAILLELVGKSCDTPAEKARLEELHEGRLLGRLLQDAASGDFDSVHRALGDGSVGFDRLGAFVDPATSATFLMAAAGAGSLPLVTALAEAMPPPAIERRDAQGNSALAWACKFGQVAVVAFLLEHGASFQSLKKEELKTWPKESLATIQAHLARKKAKKEPLYQPLVPVAPTPPPLSPRSLAPTTVAALLSPRPPASMPGPTDSVLSPAFNAAPRSTAAASGALVGRELQQWQPDDDDEGASVQDGLEAAVGDWDQFEANKRLFNVSSGFDERVYTTAHVEGTAAQRAEAQRLADEILTERSTNKHVREERGLSDDEDTAYDPEARYGAVLGSGAYAEAGAGEAAHDGFTDRAVLHKPRHE</sequence>
<feature type="domain" description="LsmAD" evidence="3">
    <location>
        <begin position="497"/>
        <end position="566"/>
    </location>
</feature>
<proteinExistence type="predicted"/>
<dbReference type="AlphaFoldDB" id="A0A1V9ZTY6"/>
<feature type="repeat" description="ANK" evidence="1">
    <location>
        <begin position="335"/>
        <end position="367"/>
    </location>
</feature>
<gene>
    <name evidence="4" type="ORF">ACHHYP_00762</name>
</gene>
<dbReference type="SUPFAM" id="SSF48452">
    <property type="entry name" value="TPR-like"/>
    <property type="match status" value="1"/>
</dbReference>
<dbReference type="SUPFAM" id="SSF48403">
    <property type="entry name" value="Ankyrin repeat"/>
    <property type="match status" value="1"/>
</dbReference>
<dbReference type="InterPro" id="IPR009604">
    <property type="entry name" value="LsmAD_domain"/>
</dbReference>
<evidence type="ECO:0000256" key="2">
    <source>
        <dbReference type="SAM" id="MobiDB-lite"/>
    </source>
</evidence>
<dbReference type="InterPro" id="IPR011990">
    <property type="entry name" value="TPR-like_helical_dom_sf"/>
</dbReference>
<evidence type="ECO:0000313" key="4">
    <source>
        <dbReference type="EMBL" id="OQS01454.1"/>
    </source>
</evidence>
<dbReference type="OrthoDB" id="2275718at2759"/>
<dbReference type="Proteomes" id="UP000243579">
    <property type="component" value="Unassembled WGS sequence"/>
</dbReference>